<evidence type="ECO:0000313" key="1">
    <source>
        <dbReference type="EMBL" id="JAH50811.1"/>
    </source>
</evidence>
<name>A0A0E9TB45_ANGAN</name>
<proteinExistence type="predicted"/>
<dbReference type="AlphaFoldDB" id="A0A0E9TB45"/>
<sequence length="35" mass="4099">MHILPVFCCYDMKMSESLSLSLKLYSPLKLYGCFH</sequence>
<organism evidence="1">
    <name type="scientific">Anguilla anguilla</name>
    <name type="common">European freshwater eel</name>
    <name type="synonym">Muraena anguilla</name>
    <dbReference type="NCBI Taxonomy" id="7936"/>
    <lineage>
        <taxon>Eukaryota</taxon>
        <taxon>Metazoa</taxon>
        <taxon>Chordata</taxon>
        <taxon>Craniata</taxon>
        <taxon>Vertebrata</taxon>
        <taxon>Euteleostomi</taxon>
        <taxon>Actinopterygii</taxon>
        <taxon>Neopterygii</taxon>
        <taxon>Teleostei</taxon>
        <taxon>Anguilliformes</taxon>
        <taxon>Anguillidae</taxon>
        <taxon>Anguilla</taxon>
    </lineage>
</organism>
<reference evidence="1" key="1">
    <citation type="submission" date="2014-11" db="EMBL/GenBank/DDBJ databases">
        <authorList>
            <person name="Amaro Gonzalez C."/>
        </authorList>
    </citation>
    <scope>NUCLEOTIDE SEQUENCE</scope>
</reference>
<accession>A0A0E9TB45</accession>
<reference evidence="1" key="2">
    <citation type="journal article" date="2015" name="Fish Shellfish Immunol.">
        <title>Early steps in the European eel (Anguilla anguilla)-Vibrio vulnificus interaction in the gills: Role of the RtxA13 toxin.</title>
        <authorList>
            <person name="Callol A."/>
            <person name="Pajuelo D."/>
            <person name="Ebbesson L."/>
            <person name="Teles M."/>
            <person name="MacKenzie S."/>
            <person name="Amaro C."/>
        </authorList>
    </citation>
    <scope>NUCLEOTIDE SEQUENCE</scope>
</reference>
<dbReference type="EMBL" id="GBXM01057766">
    <property type="protein sequence ID" value="JAH50811.1"/>
    <property type="molecule type" value="Transcribed_RNA"/>
</dbReference>
<protein>
    <submittedName>
        <fullName evidence="1">Uncharacterized protein</fullName>
    </submittedName>
</protein>